<sequence>MLLKVKYHSTKKYIRLNLGFTYLEFIDEVKRKFGLSDAAELQIFDETDTAVEEDILLELVEANPDLCMTVRDSFLGEDHSTPSSLTDTMSPSSDNDLSSQREWGAPTCRNVSSFEVMNTSTTEVSELEAAKEDHVQKESDNTQSTGCASHSASSTRTEPPKISTHNVKGLLTQYFLLLFGTETACKMFEKWNTAFKIKIIKEAKHLTQSTELCRLLNAAETLAENDDTSWDSDMACLLLLLYLLPPTAGRKRTKISPSDAVDKMVHFHKSCCSIDEHLRGRKGQQPYTLAAGRTRNRIDTFYITTVYNIDINTTDESPRIRELRAKLLN</sequence>
<proteinExistence type="predicted"/>
<protein>
    <submittedName>
        <fullName evidence="1">Uncharacterized protein</fullName>
    </submittedName>
</protein>
<reference evidence="1" key="1">
    <citation type="submission" date="2022-05" db="EMBL/GenBank/DDBJ databases">
        <title>Chromosome-level genome of Chaenocephalus aceratus.</title>
        <authorList>
            <person name="Park H."/>
        </authorList>
    </citation>
    <scope>NUCLEOTIDE SEQUENCE</scope>
    <source>
        <strain evidence="1">KU_202001</strain>
    </source>
</reference>
<comment type="caution">
    <text evidence="1">The sequence shown here is derived from an EMBL/GenBank/DDBJ whole genome shotgun (WGS) entry which is preliminary data.</text>
</comment>
<evidence type="ECO:0000313" key="1">
    <source>
        <dbReference type="EMBL" id="KAI4821858.1"/>
    </source>
</evidence>
<evidence type="ECO:0000313" key="2">
    <source>
        <dbReference type="Proteomes" id="UP001057452"/>
    </source>
</evidence>
<keyword evidence="2" id="KW-1185">Reference proteome</keyword>
<dbReference type="EMBL" id="CM043792">
    <property type="protein sequence ID" value="KAI4821858.1"/>
    <property type="molecule type" value="Genomic_DNA"/>
</dbReference>
<name>A0ACB9X5G6_CHAAC</name>
<dbReference type="Proteomes" id="UP001057452">
    <property type="component" value="Chromosome 8"/>
</dbReference>
<gene>
    <name evidence="1" type="ORF">KUCAC02_007436</name>
</gene>
<organism evidence="1 2">
    <name type="scientific">Chaenocephalus aceratus</name>
    <name type="common">Blackfin icefish</name>
    <name type="synonym">Chaenichthys aceratus</name>
    <dbReference type="NCBI Taxonomy" id="36190"/>
    <lineage>
        <taxon>Eukaryota</taxon>
        <taxon>Metazoa</taxon>
        <taxon>Chordata</taxon>
        <taxon>Craniata</taxon>
        <taxon>Vertebrata</taxon>
        <taxon>Euteleostomi</taxon>
        <taxon>Actinopterygii</taxon>
        <taxon>Neopterygii</taxon>
        <taxon>Teleostei</taxon>
        <taxon>Neoteleostei</taxon>
        <taxon>Acanthomorphata</taxon>
        <taxon>Eupercaria</taxon>
        <taxon>Perciformes</taxon>
        <taxon>Notothenioidei</taxon>
        <taxon>Channichthyidae</taxon>
        <taxon>Chaenocephalus</taxon>
    </lineage>
</organism>
<accession>A0ACB9X5G6</accession>